<dbReference type="GO" id="GO:0004843">
    <property type="term" value="F:cysteine-type deubiquitinase activity"/>
    <property type="evidence" value="ECO:0007669"/>
    <property type="project" value="UniProtKB-EC"/>
</dbReference>
<accession>A0A4U0U4N1</accession>
<feature type="compositionally biased region" description="Basic and acidic residues" evidence="8">
    <location>
        <begin position="1650"/>
        <end position="1670"/>
    </location>
</feature>
<dbReference type="EMBL" id="NAJP01000109">
    <property type="protein sequence ID" value="TKA29386.1"/>
    <property type="molecule type" value="Genomic_DNA"/>
</dbReference>
<feature type="compositionally biased region" description="Polar residues" evidence="8">
    <location>
        <begin position="2126"/>
        <end position="2135"/>
    </location>
</feature>
<dbReference type="PROSITE" id="PS00973">
    <property type="entry name" value="USP_2"/>
    <property type="match status" value="1"/>
</dbReference>
<dbReference type="Pfam" id="PF06337">
    <property type="entry name" value="DUSP"/>
    <property type="match status" value="1"/>
</dbReference>
<comment type="catalytic activity">
    <reaction evidence="1">
        <text>Thiol-dependent hydrolysis of ester, thioester, amide, peptide and isopeptide bonds formed by the C-terminal Gly of ubiquitin (a 76-residue protein attached to proteins as an intracellular targeting signal).</text>
        <dbReference type="EC" id="3.4.19.12"/>
    </reaction>
</comment>
<feature type="compositionally biased region" description="Basic and acidic residues" evidence="8">
    <location>
        <begin position="559"/>
        <end position="572"/>
    </location>
</feature>
<comment type="caution">
    <text evidence="11">The sequence shown here is derived from an EMBL/GenBank/DDBJ whole genome shotgun (WGS) entry which is preliminary data.</text>
</comment>
<feature type="compositionally biased region" description="Polar residues" evidence="8">
    <location>
        <begin position="55"/>
        <end position="78"/>
    </location>
</feature>
<name>A0A4U0U4N1_9PEZI</name>
<dbReference type="InterPro" id="IPR001394">
    <property type="entry name" value="Peptidase_C19_UCH"/>
</dbReference>
<dbReference type="InterPro" id="IPR028889">
    <property type="entry name" value="USP"/>
</dbReference>
<dbReference type="CDD" id="cd02257">
    <property type="entry name" value="Peptidase_C19"/>
    <property type="match status" value="1"/>
</dbReference>
<dbReference type="OrthoDB" id="952271at2759"/>
<evidence type="ECO:0000256" key="6">
    <source>
        <dbReference type="ARBA" id="ARBA00022801"/>
    </source>
</evidence>
<dbReference type="SUPFAM" id="SSF54001">
    <property type="entry name" value="Cysteine proteinases"/>
    <property type="match status" value="1"/>
</dbReference>
<feature type="compositionally biased region" description="Polar residues" evidence="8">
    <location>
        <begin position="853"/>
        <end position="871"/>
    </location>
</feature>
<dbReference type="PANTHER" id="PTHR21646">
    <property type="entry name" value="UBIQUITIN CARBOXYL-TERMINAL HYDROLASE"/>
    <property type="match status" value="1"/>
</dbReference>
<dbReference type="InterPro" id="IPR018200">
    <property type="entry name" value="USP_CS"/>
</dbReference>
<evidence type="ECO:0000256" key="3">
    <source>
        <dbReference type="ARBA" id="ARBA00012759"/>
    </source>
</evidence>
<proteinExistence type="inferred from homology"/>
<sequence>MDPQSQSFTPYSTNNDTWRLQTDVERVQQVQAEHAERIARLERRQEEDARVKSVWGSSSPFPSVLSGTPQQAPVQQPPSDQFRGFDDEAINLMSSLHLDAEDEPRRAMGANSRANGVRFDESANQNHFSHSSRASLDFMSRTSSGLGGLQMTERTASHKSDGRASSAHSMRSAASGRASSLNLETGFSLGDSNRSPADTPAMVPGLLLLGYVPAIVRCWMNTNFKHDALLYAAVCTGSNKSYLDSRLIQKLGFEGSITSDEDNNRTVNLPVYFPEAVTHPASSRSSSPAPQLPTLTVTFQVLDQAAGHEPKAIQIFLGSDILRAHSADVLFSSNSMTLFDDDRSKLRIPLVRPEDEGAFKSLYVSTGSPHISQPVARPVEAAKEIPLLNGHGHGHGNSEALVSSGPASPLPGKYRPPGVLAAISGPADSVKLGALGSDVDARPASRASNVSRPSLTMISTSTEAEELPVDAGAQTTPLQSGSSPAIWGSWRRDGGTASASTTPQSSSQDWAGAGRTREALYQRKESGIRVLKPKIASRTFSTSAAAITAPAASPVLGDGKSRFFDEGRRRSGADTSVGKAAAIEEAKKDSLALPAVATGGRAASASATAAPKTKSNPIGGGSAFSWLNPGGGARAAAHVTTASSSSKKRRLAPFDPTASDYAEEAHFDQQGLQAHTASSPSSSPRPPSFTNTSDSNSQAPSPPSSVIIHNASPPRTLPAHIHEEILLSREAAGGQAKRGASPSGQFAAIQIGGEGMSGEEHGGNGNEQRGLSSPRRVVGARSASPAKRTAADMEDAGVVGRSGDRSTQDSVPGSFGKVQDEGPTDFDQQMRDMAASTSTDTQDTTQQSAATSEPGTSTADTSMTGSQSEGSPQEYVQRGKTQDFTTAELDQQFASVQQALDSSLDVGQKGVVVSAAWLKRVLSRTSEGLKSGEYSKDAREGPIGPIDNSSIVSDGVFDGPHLPDAHGGALIPLLPGLSNGVDFQVLPDSVWGSVVGLYGIKLGQHQINRYAIDTAPAGSTTKNVVHDMYPIIITIRKVPQPNQESERPPTPGTSVEALNRKKEQRAREQMVSGDAVRLVVSRSDRFLSFLNRSKEAADISRPIKVKLWRVLDPQNLVLDRPETRQGGVRSPPTSRATSPSKTVRAPDSKLVLPLAAFNQMEIGRDIEHIDARDETNNDKYNGSSTLETHGFFADQTILLEEQIGGPAGGEFASDIKKAGAKPAIAGKKNGSIAGSTATSRGTSPAPSGMLTRGRARKDGKTRGVVGLSNLGNTCYMNSALQCIRSVEELTVFFASNRYKKQINASNPLGHGGTIARQYAGVITGIYGENAGSSFSPSEFKRILGKTQPLFSGYGQQDSQEFLSFLVDALHEDLNRIEKKPYIENPDSDDKTVHDPQAIIELGETYRSNHKARNDSICMDLFGGFYKNKMECPVCDKVSVTFDPYSLLTVQLPVDSTFQHSITFVPLHGAPINHAIDIDRNATIKVLKEHIASKHPGVTADRLWMAEVYNHKLYKVFENHKTLAEDSIQSGDHIFVFELDGVPKNLPDPAKARSSYGYSSYNSGDKEIPGMDSEKADRFAVPVFSRRLKRYGSGWELAMHPLYVTLSRKEAQDCEIILKKVLIAVSRQTSRPILTEFGDDQDTDGSAADGIPEKEESASEDSGRISDRSVPSEDGYVDVSVDKHESQAKAEEMADAPSDPLQKAHPVPTHFMDPQYFIAPGLRNQLFALNYTRSSEGMLCASMASIEENRVRAMFDRVKKPVRRSSTESISEESTTSAATGPVDGETEESDADDDENRPDMVIGGDDAQRLQTPTSTQSGSEDEMPANPLQSFVMGRNGRHRKNKHGNKRKPKTYSRKDRNAQRQPKYGSSGLLRSTQSHHSLAGRPETQDDESYYIKLGEAIVLDWLPEGLDALFGGDANIHDEFRGQWLSSADGKGLDFVPDPALEQLQERRKLRKKNGITLEDCFVETGKREILSEDNAWYCNRCKEMRQAAKTLEIWTLPDILIVHLKRFGGNRTFRDKIDVLVDYPIEGLDMTKKVGFKEDGKEYLYDLFAVDNHFGGLGGGHYTAMAKSFYDGQWYDYNDSMSSKLGDARRHSAAAYLLFYRRRSDTPLGPQYLQDLVTQARNPSSTTDSPDADEDDSGEGKLGGTIPSLRGSSGALVVAGAGPTGSGRSIAASGSAGAGSILMTKTTSTHLSNNNADDGGVDEPESPLGMVNGVRIAGPVRPPHMMQYGSQGTSSWGFETLENLDDGAEGPQQPSAEADDPATDSLLHHIGSRGTREADTESMFAEGDADADLSIRMEDFADEDDDGGAGGFMQGSDGRASTPIESFERDGYEFEDGHGGYPSVHRTPYFLPESSHVEHAGIQFDDSPPAEELHLSDDVMGEAGSHDKEE</sequence>
<feature type="region of interest" description="Disordered" evidence="8">
    <location>
        <begin position="601"/>
        <end position="623"/>
    </location>
</feature>
<dbReference type="InterPro" id="IPR038765">
    <property type="entry name" value="Papain-like_cys_pep_sf"/>
</dbReference>
<reference evidence="11 12" key="1">
    <citation type="submission" date="2017-03" db="EMBL/GenBank/DDBJ databases">
        <title>Genomes of endolithic fungi from Antarctica.</title>
        <authorList>
            <person name="Coleine C."/>
            <person name="Masonjones S."/>
            <person name="Stajich J.E."/>
        </authorList>
    </citation>
    <scope>NUCLEOTIDE SEQUENCE [LARGE SCALE GENOMIC DNA]</scope>
    <source>
        <strain evidence="11 12">CCFEE 5311</strain>
    </source>
</reference>
<feature type="region of interest" description="Disordered" evidence="8">
    <location>
        <begin position="1759"/>
        <end position="1889"/>
    </location>
</feature>
<keyword evidence="6" id="KW-0378">Hydrolase</keyword>
<dbReference type="PANTHER" id="PTHR21646:SF24">
    <property type="entry name" value="UBIQUITIN CARBOXYL-TERMINAL HYDROLASE"/>
    <property type="match status" value="1"/>
</dbReference>
<dbReference type="GO" id="GO:0016579">
    <property type="term" value="P:protein deubiquitination"/>
    <property type="evidence" value="ECO:0007669"/>
    <property type="project" value="InterPro"/>
</dbReference>
<feature type="region of interest" description="Disordered" evidence="8">
    <location>
        <begin position="1229"/>
        <end position="1258"/>
    </location>
</feature>
<feature type="compositionally biased region" description="Low complexity" evidence="8">
    <location>
        <begin position="496"/>
        <end position="508"/>
    </location>
</feature>
<feature type="domain" description="USP" evidence="9">
    <location>
        <begin position="1265"/>
        <end position="2109"/>
    </location>
</feature>
<feature type="region of interest" description="Disordered" evidence="8">
    <location>
        <begin position="2247"/>
        <end position="2268"/>
    </location>
</feature>
<dbReference type="InterPro" id="IPR050185">
    <property type="entry name" value="Ub_carboxyl-term_hydrolase"/>
</dbReference>
<dbReference type="SUPFAM" id="SSF143791">
    <property type="entry name" value="DUSP-like"/>
    <property type="match status" value="1"/>
</dbReference>
<feature type="domain" description="DUSP" evidence="10">
    <location>
        <begin position="887"/>
        <end position="1012"/>
    </location>
</feature>
<feature type="compositionally biased region" description="Basic residues" evidence="8">
    <location>
        <begin position="1837"/>
        <end position="1854"/>
    </location>
</feature>
<evidence type="ECO:0000256" key="7">
    <source>
        <dbReference type="ARBA" id="ARBA00022807"/>
    </source>
</evidence>
<feature type="region of interest" description="Disordered" evidence="8">
    <location>
        <begin position="556"/>
        <end position="577"/>
    </location>
</feature>
<dbReference type="Gene3D" id="3.90.70.10">
    <property type="entry name" value="Cysteine proteinases"/>
    <property type="match status" value="2"/>
</dbReference>
<feature type="compositionally biased region" description="Polar residues" evidence="8">
    <location>
        <begin position="1809"/>
        <end position="1819"/>
    </location>
</feature>
<feature type="region of interest" description="Disordered" evidence="8">
    <location>
        <begin position="44"/>
        <end position="78"/>
    </location>
</feature>
<organism evidence="11 12">
    <name type="scientific">Friedmanniomyces endolithicus</name>
    <dbReference type="NCBI Taxonomy" id="329885"/>
    <lineage>
        <taxon>Eukaryota</taxon>
        <taxon>Fungi</taxon>
        <taxon>Dikarya</taxon>
        <taxon>Ascomycota</taxon>
        <taxon>Pezizomycotina</taxon>
        <taxon>Dothideomycetes</taxon>
        <taxon>Dothideomycetidae</taxon>
        <taxon>Mycosphaerellales</taxon>
        <taxon>Teratosphaeriaceae</taxon>
        <taxon>Friedmanniomyces</taxon>
    </lineage>
</organism>
<dbReference type="PROSITE" id="PS00972">
    <property type="entry name" value="USP_1"/>
    <property type="match status" value="1"/>
</dbReference>
<dbReference type="Pfam" id="PF00443">
    <property type="entry name" value="UCH"/>
    <property type="match status" value="1"/>
</dbReference>
<feature type="region of interest" description="Disordered" evidence="8">
    <location>
        <begin position="1633"/>
        <end position="1705"/>
    </location>
</feature>
<comment type="similarity">
    <text evidence="2">Belongs to the peptidase C19 family.</text>
</comment>
<evidence type="ECO:0000313" key="11">
    <source>
        <dbReference type="EMBL" id="TKA29386.1"/>
    </source>
</evidence>
<feature type="region of interest" description="Disordered" evidence="8">
    <location>
        <begin position="2366"/>
        <end position="2396"/>
    </location>
</feature>
<feature type="region of interest" description="Disordered" evidence="8">
    <location>
        <begin position="1121"/>
        <end position="1145"/>
    </location>
</feature>
<feature type="region of interest" description="Disordered" evidence="8">
    <location>
        <begin position="152"/>
        <end position="175"/>
    </location>
</feature>
<evidence type="ECO:0000259" key="10">
    <source>
        <dbReference type="PROSITE" id="PS51283"/>
    </source>
</evidence>
<feature type="region of interest" description="Disordered" evidence="8">
    <location>
        <begin position="754"/>
        <end position="878"/>
    </location>
</feature>
<dbReference type="InterPro" id="IPR006615">
    <property type="entry name" value="Pept_C19_DUSP"/>
</dbReference>
<evidence type="ECO:0000256" key="4">
    <source>
        <dbReference type="ARBA" id="ARBA00022670"/>
    </source>
</evidence>
<feature type="compositionally biased region" description="Basic and acidic residues" evidence="8">
    <location>
        <begin position="1058"/>
        <end position="1068"/>
    </location>
</feature>
<dbReference type="CDD" id="cd02674">
    <property type="entry name" value="Peptidase_C19R"/>
    <property type="match status" value="1"/>
</dbReference>
<evidence type="ECO:0000259" key="9">
    <source>
        <dbReference type="PROSITE" id="PS50235"/>
    </source>
</evidence>
<feature type="compositionally biased region" description="Polar residues" evidence="8">
    <location>
        <begin position="473"/>
        <end position="483"/>
    </location>
</feature>
<feature type="compositionally biased region" description="Low complexity" evidence="8">
    <location>
        <begin position="834"/>
        <end position="852"/>
    </location>
</feature>
<dbReference type="EC" id="3.4.19.12" evidence="3"/>
<dbReference type="PROSITE" id="PS50235">
    <property type="entry name" value="USP_3"/>
    <property type="match status" value="1"/>
</dbReference>
<feature type="compositionally biased region" description="Low complexity" evidence="8">
    <location>
        <begin position="1766"/>
        <end position="1776"/>
    </location>
</feature>
<dbReference type="GO" id="GO:0006508">
    <property type="term" value="P:proteolysis"/>
    <property type="evidence" value="ECO:0007669"/>
    <property type="project" value="UniProtKB-KW"/>
</dbReference>
<evidence type="ECO:0000256" key="8">
    <source>
        <dbReference type="SAM" id="MobiDB-lite"/>
    </source>
</evidence>
<keyword evidence="7" id="KW-0788">Thiol protease</keyword>
<feature type="compositionally biased region" description="Acidic residues" evidence="8">
    <location>
        <begin position="1784"/>
        <end position="1796"/>
    </location>
</feature>
<feature type="compositionally biased region" description="Low complexity" evidence="8">
    <location>
        <begin position="1129"/>
        <end position="1140"/>
    </location>
</feature>
<feature type="compositionally biased region" description="Polar residues" evidence="8">
    <location>
        <begin position="1232"/>
        <end position="1245"/>
    </location>
</feature>
<dbReference type="PROSITE" id="PS51283">
    <property type="entry name" value="DUSP"/>
    <property type="match status" value="1"/>
</dbReference>
<dbReference type="CDD" id="cd17039">
    <property type="entry name" value="Ubl_ubiquitin_like"/>
    <property type="match status" value="1"/>
</dbReference>
<evidence type="ECO:0000256" key="1">
    <source>
        <dbReference type="ARBA" id="ARBA00000707"/>
    </source>
</evidence>
<feature type="region of interest" description="Disordered" evidence="8">
    <location>
        <begin position="670"/>
        <end position="714"/>
    </location>
</feature>
<dbReference type="STRING" id="329885.A0A4U0U4N1"/>
<keyword evidence="5" id="KW-0833">Ubl conjugation pathway</keyword>
<feature type="region of interest" description="Disordered" evidence="8">
    <location>
        <begin position="462"/>
        <end position="515"/>
    </location>
</feature>
<dbReference type="Gene3D" id="3.30.2230.10">
    <property type="entry name" value="DUSP-like"/>
    <property type="match status" value="1"/>
</dbReference>
<feature type="compositionally biased region" description="Basic and acidic residues" evidence="8">
    <location>
        <begin position="1679"/>
        <end position="1691"/>
    </location>
</feature>
<feature type="region of interest" description="Disordered" evidence="8">
    <location>
        <begin position="116"/>
        <end position="135"/>
    </location>
</feature>
<keyword evidence="4" id="KW-0645">Protease</keyword>
<protein>
    <recommendedName>
        <fullName evidence="3">ubiquitinyl hydrolase 1</fullName>
        <ecNumber evidence="3">3.4.19.12</ecNumber>
    </recommendedName>
</protein>
<evidence type="ECO:0000313" key="12">
    <source>
        <dbReference type="Proteomes" id="UP000310066"/>
    </source>
</evidence>
<feature type="region of interest" description="Disordered" evidence="8">
    <location>
        <begin position="2126"/>
        <end position="2155"/>
    </location>
</feature>
<dbReference type="Proteomes" id="UP000310066">
    <property type="component" value="Unassembled WGS sequence"/>
</dbReference>
<evidence type="ECO:0000256" key="5">
    <source>
        <dbReference type="ARBA" id="ARBA00022786"/>
    </source>
</evidence>
<feature type="region of interest" description="Disordered" evidence="8">
    <location>
        <begin position="1039"/>
        <end position="1069"/>
    </location>
</feature>
<feature type="compositionally biased region" description="Polar residues" evidence="8">
    <location>
        <begin position="689"/>
        <end position="699"/>
    </location>
</feature>
<feature type="compositionally biased region" description="Polar residues" evidence="8">
    <location>
        <begin position="122"/>
        <end position="135"/>
    </location>
</feature>
<gene>
    <name evidence="11" type="ORF">B0A54_16270</name>
</gene>
<evidence type="ECO:0000256" key="2">
    <source>
        <dbReference type="ARBA" id="ARBA00009085"/>
    </source>
</evidence>
<feature type="compositionally biased region" description="Low complexity" evidence="8">
    <location>
        <begin position="163"/>
        <end position="175"/>
    </location>
</feature>
<dbReference type="InterPro" id="IPR035927">
    <property type="entry name" value="DUSP-like_sf"/>
</dbReference>
<feature type="compositionally biased region" description="Low complexity" evidence="8">
    <location>
        <begin position="601"/>
        <end position="610"/>
    </location>
</feature>